<dbReference type="RefSeq" id="WP_004818003.1">
    <property type="nucleotide sequence ID" value="NZ_AEXN01000032.1"/>
</dbReference>
<evidence type="ECO:0000313" key="2">
    <source>
        <dbReference type="EMBL" id="EGC83662.1"/>
    </source>
</evidence>
<dbReference type="Pfam" id="PF13443">
    <property type="entry name" value="HTH_26"/>
    <property type="match status" value="1"/>
</dbReference>
<proteinExistence type="predicted"/>
<keyword evidence="3" id="KW-1185">Reference proteome</keyword>
<dbReference type="SMART" id="SM00530">
    <property type="entry name" value="HTH_XRE"/>
    <property type="match status" value="1"/>
</dbReference>
<dbReference type="GO" id="GO:0003677">
    <property type="term" value="F:DNA binding"/>
    <property type="evidence" value="ECO:0007669"/>
    <property type="project" value="InterPro"/>
</dbReference>
<dbReference type="InterPro" id="IPR010982">
    <property type="entry name" value="Lambda_DNA-bd_dom_sf"/>
</dbReference>
<accession>F0H1M0</accession>
<comment type="caution">
    <text evidence="2">The sequence shown here is derived from an EMBL/GenBank/DDBJ whole genome shotgun (WGS) entry which is preliminary data.</text>
</comment>
<protein>
    <recommendedName>
        <fullName evidence="1">HTH cro/C1-type domain-containing protein</fullName>
    </recommendedName>
</protein>
<dbReference type="InterPro" id="IPR001387">
    <property type="entry name" value="Cro/C1-type_HTH"/>
</dbReference>
<dbReference type="EMBL" id="AEXN01000032">
    <property type="protein sequence ID" value="EGC83662.1"/>
    <property type="molecule type" value="Genomic_DNA"/>
</dbReference>
<evidence type="ECO:0000313" key="3">
    <source>
        <dbReference type="Proteomes" id="UP000005277"/>
    </source>
</evidence>
<dbReference type="Proteomes" id="UP000005277">
    <property type="component" value="Unassembled WGS sequence"/>
</dbReference>
<name>F0H1M0_9FIRM</name>
<evidence type="ECO:0000259" key="1">
    <source>
        <dbReference type="PROSITE" id="PS50943"/>
    </source>
</evidence>
<dbReference type="CDD" id="cd00093">
    <property type="entry name" value="HTH_XRE"/>
    <property type="match status" value="1"/>
</dbReference>
<dbReference type="SUPFAM" id="SSF47413">
    <property type="entry name" value="lambda repressor-like DNA-binding domains"/>
    <property type="match status" value="1"/>
</dbReference>
<organism evidence="2 3">
    <name type="scientific">Anaerococcus hydrogenalis ACS-025-V-Sch4</name>
    <dbReference type="NCBI Taxonomy" id="879306"/>
    <lineage>
        <taxon>Bacteria</taxon>
        <taxon>Bacillati</taxon>
        <taxon>Bacillota</taxon>
        <taxon>Tissierellia</taxon>
        <taxon>Tissierellales</taxon>
        <taxon>Peptoniphilaceae</taxon>
        <taxon>Anaerococcus</taxon>
    </lineage>
</organism>
<reference evidence="2 3" key="1">
    <citation type="submission" date="2011-01" db="EMBL/GenBank/DDBJ databases">
        <authorList>
            <person name="Durkin A.S."/>
            <person name="Madupu R."/>
            <person name="Torralba M."/>
            <person name="Gillis M."/>
            <person name="Methe B."/>
            <person name="Sutton G."/>
            <person name="Nelson K.E."/>
        </authorList>
    </citation>
    <scope>NUCLEOTIDE SEQUENCE [LARGE SCALE GENOMIC DNA]</scope>
    <source>
        <strain evidence="2 3">ACS-025-V-Sch4</strain>
    </source>
</reference>
<dbReference type="AlphaFoldDB" id="F0H1M0"/>
<dbReference type="Gene3D" id="1.10.260.40">
    <property type="entry name" value="lambda repressor-like DNA-binding domains"/>
    <property type="match status" value="1"/>
</dbReference>
<sequence>MIAKNNLKNIIKTKNINLSELSRQTGMAYSTVYNIVNKDYLDDIKFGSLVKITDALNIKINEIYKRK</sequence>
<dbReference type="OrthoDB" id="1855125at2"/>
<gene>
    <name evidence="2" type="ORF">HMPREF9246_1224</name>
</gene>
<dbReference type="PROSITE" id="PS50943">
    <property type="entry name" value="HTH_CROC1"/>
    <property type="match status" value="1"/>
</dbReference>
<feature type="domain" description="HTH cro/C1-type" evidence="1">
    <location>
        <begin position="7"/>
        <end position="63"/>
    </location>
</feature>